<dbReference type="EMBL" id="JARBHB010000003">
    <property type="protein sequence ID" value="KAJ8889471.1"/>
    <property type="molecule type" value="Genomic_DNA"/>
</dbReference>
<comment type="caution">
    <text evidence="1">The sequence shown here is derived from an EMBL/GenBank/DDBJ whole genome shotgun (WGS) entry which is preliminary data.</text>
</comment>
<sequence>MVAACANQHCYTKCKYPALRDLGKLFMKGETRPLSSQATHFNIGFYPKWDGPYKVMETQVNILWVKNSSSNVCKVYNTKVKKSKQS</sequence>
<proteinExistence type="predicted"/>
<organism evidence="1 2">
    <name type="scientific">Dryococelus australis</name>
    <dbReference type="NCBI Taxonomy" id="614101"/>
    <lineage>
        <taxon>Eukaryota</taxon>
        <taxon>Metazoa</taxon>
        <taxon>Ecdysozoa</taxon>
        <taxon>Arthropoda</taxon>
        <taxon>Hexapoda</taxon>
        <taxon>Insecta</taxon>
        <taxon>Pterygota</taxon>
        <taxon>Neoptera</taxon>
        <taxon>Polyneoptera</taxon>
        <taxon>Phasmatodea</taxon>
        <taxon>Verophasmatodea</taxon>
        <taxon>Anareolatae</taxon>
        <taxon>Phasmatidae</taxon>
        <taxon>Eurycanthinae</taxon>
        <taxon>Dryococelus</taxon>
    </lineage>
</organism>
<evidence type="ECO:0000313" key="1">
    <source>
        <dbReference type="EMBL" id="KAJ8889471.1"/>
    </source>
</evidence>
<dbReference type="Proteomes" id="UP001159363">
    <property type="component" value="Chromosome 3"/>
</dbReference>
<gene>
    <name evidence="1" type="ORF">PR048_008970</name>
</gene>
<evidence type="ECO:0000313" key="2">
    <source>
        <dbReference type="Proteomes" id="UP001159363"/>
    </source>
</evidence>
<accession>A0ABQ9HYK7</accession>
<keyword evidence="2" id="KW-1185">Reference proteome</keyword>
<reference evidence="1 2" key="1">
    <citation type="submission" date="2023-02" db="EMBL/GenBank/DDBJ databases">
        <title>LHISI_Scaffold_Assembly.</title>
        <authorList>
            <person name="Stuart O.P."/>
            <person name="Cleave R."/>
            <person name="Magrath M.J.L."/>
            <person name="Mikheyev A.S."/>
        </authorList>
    </citation>
    <scope>NUCLEOTIDE SEQUENCE [LARGE SCALE GENOMIC DNA]</scope>
    <source>
        <strain evidence="1">Daus_M_001</strain>
        <tissue evidence="1">Leg muscle</tissue>
    </source>
</reference>
<name>A0ABQ9HYK7_9NEOP</name>
<protein>
    <submittedName>
        <fullName evidence="1">Uncharacterized protein</fullName>
    </submittedName>
</protein>